<organism evidence="1 2">
    <name type="scientific">Hypoxylon rubiginosum</name>
    <dbReference type="NCBI Taxonomy" id="110542"/>
    <lineage>
        <taxon>Eukaryota</taxon>
        <taxon>Fungi</taxon>
        <taxon>Dikarya</taxon>
        <taxon>Ascomycota</taxon>
        <taxon>Pezizomycotina</taxon>
        <taxon>Sordariomycetes</taxon>
        <taxon>Xylariomycetidae</taxon>
        <taxon>Xylariales</taxon>
        <taxon>Hypoxylaceae</taxon>
        <taxon>Hypoxylon</taxon>
    </lineage>
</organism>
<keyword evidence="2" id="KW-1185">Reference proteome</keyword>
<comment type="caution">
    <text evidence="1">The sequence shown here is derived from an EMBL/GenBank/DDBJ whole genome shotgun (WGS) entry which is preliminary data.</text>
</comment>
<evidence type="ECO:0000313" key="1">
    <source>
        <dbReference type="EMBL" id="KAI6084420.1"/>
    </source>
</evidence>
<sequence>MGKILTPSITLFFLIITTLFSFHVVAAGEECGKQAGGVTCPLNVCCSQWGYCGTTFEFCDTETQNCQSNCGMDFSPANPYRYDVRETVIGYYETWLSEAEGCSKADLGYVPIASLSHINAAFGYIDPDTFDIVPGPNTNISIYRNVAGLKAHDPNLKVWLSLGGWDFSNNDTTTQPIFGNISSSSANRSKFIAALIKFMKEWGFDGVDLDWEYPAAPDRRGNPDDSRNYLFLVQDIRAQFDAQNRGWGLSFTAPASYWYMRWFNIESMSMYVDWINLMTYDLHGSWDSLGNWIGPHVYAHTNMTEIKDALQLLWRNNVPAEKVNLGLAFYGRSYTLADPSCNTPGCEFTDAGRPYRCGTQGGYLPYKDIAAIRNNIDVHEVHDEETGAMYMTYDHDQWVSYDTPETLKDKVDYANSIGLRGLFIWAIDQDTSTYDLLKGVMGDKGLNYFGTGIGDDSYYQSYRPDGCEWTECGKTICGLGQSLLDTVRCPDGDGKIRRALCCVIDGTPDPDFCTWRGYVEVFVGFGIELDLFCETGNTCNSNEVQVATSAYYKNSKGHDESCLGVGEASYCCETEQTGANVCEWSDFGVCASPNNWAGDPADWDHLCRQGTQAITFAQEGCNVGNMVPFCCDKNSHVQTTGSCVWQFWYLTTDCDSDGKNCKTCRATEKCDSDVSTDFGVHYIDGIWTDIPPNGQDWANCRDADGRFPARLCCNPDDLRVDVKLLPVPVEDLFFKEDLDALPEGSTVDYDLQIDKTITQLEDPGHTNPNANGFAWHIMDGPMDELSNLDKRDGAHWEVFDCDPENHEGLQTAKIVCTDHSEDSNCHELWLGGIKTKVLKMPAGCGPGKYAMGVSLEPIENESPPPHVNIRSLGPRSKPTVYELTFDFDFSPLQKRDSNVLLRIDYSDNPGYWSEIVKAPAGQQKRDMHAEVRREHAGDWHSYLDRRFARERRETREEDLHQLHERWLSIALDDWYQRMRNVDYDVSVLRHKVYDSFIFTLFDETKVCQLAPGVTQTLHAKLEAILSLDIETSAQLTLIGRMGDLTSFKQSHMTFRNKGVIVGTFDFEAYAELRFGILQKELIGLVPIGASVYIPGIVTIGPQFKVLAGLSGTANIHANARFTVDLGNWDVMQQFPLRDGVPYNFAQDFKDAAGWDGVLNAVANSSLGDTEFEWDVSAEGSVQLTVTPQITFGIVFDPKLGDIPNAAIDFGVDTYGVLFGKAGISSGSDFSYCYGLDVGYDVFARVEAPSLFGIDISNRWSIPGLQKRIPIISSDDDCKVGSATAKRSIELESFAGDPGSPYVGERHPGMEAILEMHHTKMAEYGWPYEKI</sequence>
<name>A0ACC0CVD9_9PEZI</name>
<dbReference type="EMBL" id="MU394337">
    <property type="protein sequence ID" value="KAI6084420.1"/>
    <property type="molecule type" value="Genomic_DNA"/>
</dbReference>
<evidence type="ECO:0000313" key="2">
    <source>
        <dbReference type="Proteomes" id="UP001497680"/>
    </source>
</evidence>
<gene>
    <name evidence="1" type="ORF">F4821DRAFT_170380</name>
</gene>
<accession>A0ACC0CVD9</accession>
<dbReference type="Proteomes" id="UP001497680">
    <property type="component" value="Unassembled WGS sequence"/>
</dbReference>
<proteinExistence type="predicted"/>
<protein>
    <submittedName>
        <fullName evidence="1">Carbohydrate-binding module family 18</fullName>
    </submittedName>
</protein>
<reference evidence="1 2" key="1">
    <citation type="journal article" date="2022" name="New Phytol.">
        <title>Ecological generalism drives hyperdiversity of secondary metabolite gene clusters in xylarialean endophytes.</title>
        <authorList>
            <person name="Franco M.E.E."/>
            <person name="Wisecaver J.H."/>
            <person name="Arnold A.E."/>
            <person name="Ju Y.M."/>
            <person name="Slot J.C."/>
            <person name="Ahrendt S."/>
            <person name="Moore L.P."/>
            <person name="Eastman K.E."/>
            <person name="Scott K."/>
            <person name="Konkel Z."/>
            <person name="Mondo S.J."/>
            <person name="Kuo A."/>
            <person name="Hayes R.D."/>
            <person name="Haridas S."/>
            <person name="Andreopoulos B."/>
            <person name="Riley R."/>
            <person name="LaButti K."/>
            <person name="Pangilinan J."/>
            <person name="Lipzen A."/>
            <person name="Amirebrahimi M."/>
            <person name="Yan J."/>
            <person name="Adam C."/>
            <person name="Keymanesh K."/>
            <person name="Ng V."/>
            <person name="Louie K."/>
            <person name="Northen T."/>
            <person name="Drula E."/>
            <person name="Henrissat B."/>
            <person name="Hsieh H.M."/>
            <person name="Youens-Clark K."/>
            <person name="Lutzoni F."/>
            <person name="Miadlikowska J."/>
            <person name="Eastwood D.C."/>
            <person name="Hamelin R.C."/>
            <person name="Grigoriev I.V."/>
            <person name="U'Ren J.M."/>
        </authorList>
    </citation>
    <scope>NUCLEOTIDE SEQUENCE [LARGE SCALE GENOMIC DNA]</scope>
    <source>
        <strain evidence="1 2">ER1909</strain>
    </source>
</reference>